<accession>A0A7S3AXW2</accession>
<dbReference type="InterPro" id="IPR029063">
    <property type="entry name" value="SAM-dependent_MTases_sf"/>
</dbReference>
<dbReference type="EMBL" id="HBHX01030699">
    <property type="protein sequence ID" value="CAE0116428.1"/>
    <property type="molecule type" value="Transcribed_RNA"/>
</dbReference>
<name>A0A7S3AXW2_9EUKA</name>
<dbReference type="Gene3D" id="3.40.50.150">
    <property type="entry name" value="Vaccinia Virus protein VP39"/>
    <property type="match status" value="1"/>
</dbReference>
<sequence length="103" mass="11339">MGFLPIDDLLAAHGLRLSMQTNATLGMTMVEGSVLLQALLRSRGRKANTPLIFVEWGSGGSTELVSWLIISNQVPGLQAFSIESSVAWMTHMRERTPLLQMVR</sequence>
<gene>
    <name evidence="1" type="ORF">HERI1096_LOCUS17113</name>
</gene>
<evidence type="ECO:0000313" key="1">
    <source>
        <dbReference type="EMBL" id="CAE0116428.1"/>
    </source>
</evidence>
<organism evidence="1">
    <name type="scientific">Haptolina ericina</name>
    <dbReference type="NCBI Taxonomy" id="156174"/>
    <lineage>
        <taxon>Eukaryota</taxon>
        <taxon>Haptista</taxon>
        <taxon>Haptophyta</taxon>
        <taxon>Prymnesiophyceae</taxon>
        <taxon>Prymnesiales</taxon>
        <taxon>Prymnesiaceae</taxon>
        <taxon>Haptolina</taxon>
    </lineage>
</organism>
<dbReference type="AlphaFoldDB" id="A0A7S3AXW2"/>
<protein>
    <recommendedName>
        <fullName evidence="2">Type II protein arginine methyltransferase</fullName>
    </recommendedName>
</protein>
<evidence type="ECO:0008006" key="2">
    <source>
        <dbReference type="Google" id="ProtNLM"/>
    </source>
</evidence>
<proteinExistence type="predicted"/>
<reference evidence="1" key="1">
    <citation type="submission" date="2021-01" db="EMBL/GenBank/DDBJ databases">
        <authorList>
            <person name="Corre E."/>
            <person name="Pelletier E."/>
            <person name="Niang G."/>
            <person name="Scheremetjew M."/>
            <person name="Finn R."/>
            <person name="Kale V."/>
            <person name="Holt S."/>
            <person name="Cochrane G."/>
            <person name="Meng A."/>
            <person name="Brown T."/>
            <person name="Cohen L."/>
        </authorList>
    </citation>
    <scope>NUCLEOTIDE SEQUENCE</scope>
    <source>
        <strain evidence="1">CCMP281</strain>
    </source>
</reference>